<dbReference type="AlphaFoldDB" id="A0AAD0WQJ2"/>
<gene>
    <name evidence="1" type="ORF">ASUIS_1030</name>
</gene>
<sequence length="274" mass="33082">MEYTLIQKIEILRDIYNNIKQKVKSIKKTDKKTYIKVSKNLEDKLEKRNESFIEISEINYDYYSLSYDFLYNLLEQNQFVVKDSKIIDIECLKKDKNFMLFLKNILVFTDYLEKNSFFYSKIELFVYDTFFRDISSLVLSYFIINEKNITYTKIMNVLSFFLKGSNIITKPFYISENIDKKIKQITTGIKYEKEKKTVNNDDYEGTIDYEKSNKFNLLQYLSTRITIKYLTNKENIHLFHKRPIEHIRRGHWRRLKDGSFIWIEDSIINEGLVS</sequence>
<dbReference type="EMBL" id="CP032100">
    <property type="protein sequence ID" value="AXX89518.1"/>
    <property type="molecule type" value="Genomic_DNA"/>
</dbReference>
<name>A0AAD0WQJ2_9BACT</name>
<evidence type="ECO:0000313" key="2">
    <source>
        <dbReference type="Proteomes" id="UP000263040"/>
    </source>
</evidence>
<dbReference type="Proteomes" id="UP000263040">
    <property type="component" value="Chromosome"/>
</dbReference>
<keyword evidence="2" id="KW-1185">Reference proteome</keyword>
<organism evidence="1 2">
    <name type="scientific">Arcobacter suis CECT 7833</name>
    <dbReference type="NCBI Taxonomy" id="663365"/>
    <lineage>
        <taxon>Bacteria</taxon>
        <taxon>Pseudomonadati</taxon>
        <taxon>Campylobacterota</taxon>
        <taxon>Epsilonproteobacteria</taxon>
        <taxon>Campylobacterales</taxon>
        <taxon>Arcobacteraceae</taxon>
        <taxon>Arcobacter</taxon>
    </lineage>
</organism>
<dbReference type="KEGG" id="asui:ASUIS_1030"/>
<proteinExistence type="predicted"/>
<reference evidence="1 2" key="1">
    <citation type="submission" date="2018-08" db="EMBL/GenBank/DDBJ databases">
        <title>Complete genome of the Arcobacter suis type strain LMG 26152.</title>
        <authorList>
            <person name="Miller W.G."/>
            <person name="Yee E."/>
            <person name="Bono J.L."/>
        </authorList>
    </citation>
    <scope>NUCLEOTIDE SEQUENCE [LARGE SCALE GENOMIC DNA]</scope>
    <source>
        <strain evidence="1 2">CECT 7833</strain>
    </source>
</reference>
<dbReference type="RefSeq" id="WP_118886063.1">
    <property type="nucleotide sequence ID" value="NZ_CP032100.1"/>
</dbReference>
<protein>
    <submittedName>
        <fullName evidence="1">Uncharacterized protein</fullName>
    </submittedName>
</protein>
<accession>A0AAD0WQJ2</accession>
<evidence type="ECO:0000313" key="1">
    <source>
        <dbReference type="EMBL" id="AXX89518.1"/>
    </source>
</evidence>